<proteinExistence type="predicted"/>
<protein>
    <submittedName>
        <fullName evidence="7">Uncharacterized protein</fullName>
    </submittedName>
</protein>
<accession>A0A7I8WB77</accession>
<evidence type="ECO:0000256" key="6">
    <source>
        <dbReference type="ARBA" id="ARBA00023049"/>
    </source>
</evidence>
<name>A0A7I8WB77_9ANNE</name>
<evidence type="ECO:0000256" key="4">
    <source>
        <dbReference type="ARBA" id="ARBA00022801"/>
    </source>
</evidence>
<reference evidence="7 8" key="1">
    <citation type="submission" date="2020-08" db="EMBL/GenBank/DDBJ databases">
        <authorList>
            <person name="Hejnol A."/>
        </authorList>
    </citation>
    <scope>NUCLEOTIDE SEQUENCE [LARGE SCALE GENOMIC DNA]</scope>
</reference>
<dbReference type="GO" id="GO:0046872">
    <property type="term" value="F:metal ion binding"/>
    <property type="evidence" value="ECO:0007669"/>
    <property type="project" value="UniProtKB-KW"/>
</dbReference>
<gene>
    <name evidence="7" type="ORF">DGYR_LOCUS12741</name>
</gene>
<dbReference type="PANTHER" id="PTHR15910">
    <property type="entry name" value="ARCHAEMETZINCIN"/>
    <property type="match status" value="1"/>
</dbReference>
<keyword evidence="2" id="KW-0645">Protease</keyword>
<evidence type="ECO:0000256" key="3">
    <source>
        <dbReference type="ARBA" id="ARBA00022723"/>
    </source>
</evidence>
<evidence type="ECO:0000313" key="8">
    <source>
        <dbReference type="Proteomes" id="UP000549394"/>
    </source>
</evidence>
<keyword evidence="5" id="KW-0862">Zinc</keyword>
<evidence type="ECO:0000256" key="2">
    <source>
        <dbReference type="ARBA" id="ARBA00022670"/>
    </source>
</evidence>
<dbReference type="OrthoDB" id="2365600at2759"/>
<dbReference type="PANTHER" id="PTHR15910:SF1">
    <property type="entry name" value="ARCHAEMETZINCIN-2"/>
    <property type="match status" value="1"/>
</dbReference>
<dbReference type="Proteomes" id="UP000549394">
    <property type="component" value="Unassembled WGS sequence"/>
</dbReference>
<comment type="cofactor">
    <cofactor evidence="1">
        <name>Zn(2+)</name>
        <dbReference type="ChEBI" id="CHEBI:29105"/>
    </cofactor>
</comment>
<dbReference type="InterPro" id="IPR012962">
    <property type="entry name" value="Pept_M54_archaemetzincn"/>
</dbReference>
<comment type="caution">
    <text evidence="7">The sequence shown here is derived from an EMBL/GenBank/DDBJ whole genome shotgun (WGS) entry which is preliminary data.</text>
</comment>
<evidence type="ECO:0000256" key="5">
    <source>
        <dbReference type="ARBA" id="ARBA00022833"/>
    </source>
</evidence>
<dbReference type="Pfam" id="PF07998">
    <property type="entry name" value="Peptidase_M54"/>
    <property type="match status" value="1"/>
</dbReference>
<evidence type="ECO:0000313" key="7">
    <source>
        <dbReference type="EMBL" id="CAD5125360.1"/>
    </source>
</evidence>
<keyword evidence="6" id="KW-0482">Metalloprotease</keyword>
<dbReference type="Gene3D" id="3.40.390.10">
    <property type="entry name" value="Collagenase (Catalytic Domain)"/>
    <property type="match status" value="1"/>
</dbReference>
<dbReference type="SUPFAM" id="SSF55486">
    <property type="entry name" value="Metalloproteases ('zincins'), catalytic domain"/>
    <property type="match status" value="1"/>
</dbReference>
<dbReference type="EMBL" id="CAJFCJ010000026">
    <property type="protein sequence ID" value="CAD5125360.1"/>
    <property type="molecule type" value="Genomic_DNA"/>
</dbReference>
<keyword evidence="3" id="KW-0479">Metal-binding</keyword>
<dbReference type="GO" id="GO:0006508">
    <property type="term" value="P:proteolysis"/>
    <property type="evidence" value="ECO:0007669"/>
    <property type="project" value="UniProtKB-KW"/>
</dbReference>
<sequence length="252" mass="29341">MWRSPIQLHRVNYKRRRVIYLQPLGEFPDFIHNFSFENIKGFFQVLQKYLSVFFYGFDVQILPQRPYGDYKTRVHQKTEKEQILVGPVLSHLGSLLPSDGATIIGASWIDLYPSENLNFLLGQGSLATRSAVFCFGRFEPRLDSWSDITKIDAELMWKIIKVVLHETCHTFGLLHCKYYACLMNESSSIEEACSQPQLLCPVCLRKVQYVVKFGLKERYEAQEKFLTILCQAFETEAWQKTLANIRTCILHL</sequence>
<dbReference type="AlphaFoldDB" id="A0A7I8WB77"/>
<dbReference type="InterPro" id="IPR024079">
    <property type="entry name" value="MetalloPept_cat_dom_sf"/>
</dbReference>
<dbReference type="CDD" id="cd11375">
    <property type="entry name" value="Peptidase_M54"/>
    <property type="match status" value="1"/>
</dbReference>
<keyword evidence="4" id="KW-0378">Hydrolase</keyword>
<evidence type="ECO:0000256" key="1">
    <source>
        <dbReference type="ARBA" id="ARBA00001947"/>
    </source>
</evidence>
<keyword evidence="8" id="KW-1185">Reference proteome</keyword>
<dbReference type="GO" id="GO:0008237">
    <property type="term" value="F:metallopeptidase activity"/>
    <property type="evidence" value="ECO:0007669"/>
    <property type="project" value="UniProtKB-KW"/>
</dbReference>
<organism evidence="7 8">
    <name type="scientific">Dimorphilus gyrociliatus</name>
    <dbReference type="NCBI Taxonomy" id="2664684"/>
    <lineage>
        <taxon>Eukaryota</taxon>
        <taxon>Metazoa</taxon>
        <taxon>Spiralia</taxon>
        <taxon>Lophotrochozoa</taxon>
        <taxon>Annelida</taxon>
        <taxon>Polychaeta</taxon>
        <taxon>Polychaeta incertae sedis</taxon>
        <taxon>Dinophilidae</taxon>
        <taxon>Dimorphilus</taxon>
    </lineage>
</organism>